<evidence type="ECO:0000313" key="2">
    <source>
        <dbReference type="EMBL" id="KAI6654035.1"/>
    </source>
</evidence>
<gene>
    <name evidence="2" type="ORF">LOD99_2882</name>
</gene>
<dbReference type="Proteomes" id="UP001165289">
    <property type="component" value="Unassembled WGS sequence"/>
</dbReference>
<keyword evidence="1" id="KW-0812">Transmembrane</keyword>
<dbReference type="PANTHER" id="PTHR46534">
    <property type="entry name" value="IGGFC_BINDING DOMAIN-CONTAINING PROTEIN"/>
    <property type="match status" value="1"/>
</dbReference>
<keyword evidence="1" id="KW-0472">Membrane</keyword>
<evidence type="ECO:0000313" key="3">
    <source>
        <dbReference type="Proteomes" id="UP001165289"/>
    </source>
</evidence>
<accession>A0AAV7JZV8</accession>
<comment type="caution">
    <text evidence="2">The sequence shown here is derived from an EMBL/GenBank/DDBJ whole genome shotgun (WGS) entry which is preliminary data.</text>
</comment>
<protein>
    <submittedName>
        <fullName evidence="2">Uncharacterized protein</fullName>
    </submittedName>
</protein>
<keyword evidence="3" id="KW-1185">Reference proteome</keyword>
<keyword evidence="1" id="KW-1133">Transmembrane helix</keyword>
<dbReference type="EMBL" id="JAKMXF010000233">
    <property type="protein sequence ID" value="KAI6654035.1"/>
    <property type="molecule type" value="Genomic_DNA"/>
</dbReference>
<dbReference type="AlphaFoldDB" id="A0AAV7JZV8"/>
<feature type="transmembrane region" description="Helical" evidence="1">
    <location>
        <begin position="6"/>
        <end position="26"/>
    </location>
</feature>
<organism evidence="2 3">
    <name type="scientific">Oopsacas minuta</name>
    <dbReference type="NCBI Taxonomy" id="111878"/>
    <lineage>
        <taxon>Eukaryota</taxon>
        <taxon>Metazoa</taxon>
        <taxon>Porifera</taxon>
        <taxon>Hexactinellida</taxon>
        <taxon>Hexasterophora</taxon>
        <taxon>Lyssacinosida</taxon>
        <taxon>Leucopsacidae</taxon>
        <taxon>Oopsacas</taxon>
    </lineage>
</organism>
<evidence type="ECO:0000256" key="1">
    <source>
        <dbReference type="SAM" id="Phobius"/>
    </source>
</evidence>
<proteinExistence type="predicted"/>
<sequence length="143" mass="16067">MKDFLYISYIICFISASTLIGPVFLLDECNSNVLGKNFVLGFPDNYELQEPNIQLHILLVSFNTEMTQVKLTGKFPLSNGSTFGKIVSLHPGEYERVIVPSEYEIIGTEKSLKTIEIESDYKISVYAIHLEAFTTDGYLAIPC</sequence>
<name>A0AAV7JZV8_9METZ</name>
<reference evidence="2 3" key="1">
    <citation type="journal article" date="2023" name="BMC Biol.">
        <title>The compact genome of the sponge Oopsacas minuta (Hexactinellida) is lacking key metazoan core genes.</title>
        <authorList>
            <person name="Santini S."/>
            <person name="Schenkelaars Q."/>
            <person name="Jourda C."/>
            <person name="Duchesne M."/>
            <person name="Belahbib H."/>
            <person name="Rocher C."/>
            <person name="Selva M."/>
            <person name="Riesgo A."/>
            <person name="Vervoort M."/>
            <person name="Leys S.P."/>
            <person name="Kodjabachian L."/>
            <person name="Le Bivic A."/>
            <person name="Borchiellini C."/>
            <person name="Claverie J.M."/>
            <person name="Renard E."/>
        </authorList>
    </citation>
    <scope>NUCLEOTIDE SEQUENCE [LARGE SCALE GENOMIC DNA]</scope>
    <source>
        <strain evidence="2">SPO-2</strain>
    </source>
</reference>
<dbReference type="PANTHER" id="PTHR46534:SF1">
    <property type="entry name" value="IGGFC-BINDING PROTEIN N-TERMINAL DOMAIN-CONTAINING PROTEIN"/>
    <property type="match status" value="1"/>
</dbReference>